<dbReference type="SUPFAM" id="SSF51735">
    <property type="entry name" value="NAD(P)-binding Rossmann-fold domains"/>
    <property type="match status" value="1"/>
</dbReference>
<dbReference type="OrthoDB" id="419598at2759"/>
<gene>
    <name evidence="2" type="ORF">AMELA_G00239620</name>
</gene>
<comment type="caution">
    <text evidence="2">The sequence shown here is derived from an EMBL/GenBank/DDBJ whole genome shotgun (WGS) entry which is preliminary data.</text>
</comment>
<dbReference type="Gene3D" id="3.40.50.720">
    <property type="entry name" value="NAD(P)-binding Rossmann-like Domain"/>
    <property type="match status" value="1"/>
</dbReference>
<dbReference type="EMBL" id="JAAGNN010000022">
    <property type="protein sequence ID" value="KAF4074467.1"/>
    <property type="molecule type" value="Genomic_DNA"/>
</dbReference>
<proteinExistence type="predicted"/>
<dbReference type="PANTHER" id="PTHR15020">
    <property type="entry name" value="FLAVIN REDUCTASE-RELATED"/>
    <property type="match status" value="1"/>
</dbReference>
<evidence type="ECO:0000259" key="1">
    <source>
        <dbReference type="Pfam" id="PF13460"/>
    </source>
</evidence>
<protein>
    <recommendedName>
        <fullName evidence="1">NAD(P)-binding domain-containing protein</fullName>
    </recommendedName>
</protein>
<dbReference type="GO" id="GO:0003824">
    <property type="term" value="F:catalytic activity"/>
    <property type="evidence" value="ECO:0007669"/>
    <property type="project" value="UniProtKB-ARBA"/>
</dbReference>
<dbReference type="Pfam" id="PF13460">
    <property type="entry name" value="NAD_binding_10"/>
    <property type="match status" value="1"/>
</dbReference>
<reference evidence="2 3" key="1">
    <citation type="submission" date="2020-02" db="EMBL/GenBank/DDBJ databases">
        <title>A chromosome-scale genome assembly of the black bullhead catfish (Ameiurus melas).</title>
        <authorList>
            <person name="Wen M."/>
            <person name="Zham M."/>
            <person name="Cabau C."/>
            <person name="Klopp C."/>
            <person name="Donnadieu C."/>
            <person name="Roques C."/>
            <person name="Bouchez O."/>
            <person name="Lampietro C."/>
            <person name="Jouanno E."/>
            <person name="Herpin A."/>
            <person name="Louis A."/>
            <person name="Berthelot C."/>
            <person name="Parey E."/>
            <person name="Roest-Crollius H."/>
            <person name="Braasch I."/>
            <person name="Postlethwait J."/>
            <person name="Robinson-Rechavi M."/>
            <person name="Echchiki A."/>
            <person name="Begum T."/>
            <person name="Montfort J."/>
            <person name="Schartl M."/>
            <person name="Bobe J."/>
            <person name="Guiguen Y."/>
        </authorList>
    </citation>
    <scope>NUCLEOTIDE SEQUENCE [LARGE SCALE GENOMIC DNA]</scope>
    <source>
        <strain evidence="2">M_S1</strain>
        <tissue evidence="2">Blood</tissue>
    </source>
</reference>
<name>A0A7J5ZXP5_AMEME</name>
<dbReference type="PANTHER" id="PTHR15020:SF50">
    <property type="entry name" value="UPF0659 PROTEIN YMR090W"/>
    <property type="match status" value="1"/>
</dbReference>
<dbReference type="InterPro" id="IPR036291">
    <property type="entry name" value="NAD(P)-bd_dom_sf"/>
</dbReference>
<accession>A0A7J5ZXP5</accession>
<dbReference type="Proteomes" id="UP000593565">
    <property type="component" value="Unassembled WGS sequence"/>
</dbReference>
<sequence>MKIAVLGATGQTGQQLVNQALQQGHIITAIVRNPSKLAINHENLKVVEGNIFSEDSLKPHFTGQDAVMSCLGFPPSMFYGVTGYSQSMTATLSAMREVKVNRIITMTSWYTDPNSGTRCSFFIRFMLLPIIRSVLSNMYEMEKLLEKTEDINWTVVRPPGLQNTPVTDKEFLTHEGYYVPDENDNPVGQTVSRSDVARFMLSLLSNNTWIKKAVSIITK</sequence>
<evidence type="ECO:0000313" key="2">
    <source>
        <dbReference type="EMBL" id="KAF4074467.1"/>
    </source>
</evidence>
<dbReference type="CDD" id="cd05244">
    <property type="entry name" value="BVR-B_like_SDR_a"/>
    <property type="match status" value="1"/>
</dbReference>
<feature type="domain" description="NAD(P)-binding" evidence="1">
    <location>
        <begin position="7"/>
        <end position="206"/>
    </location>
</feature>
<dbReference type="AlphaFoldDB" id="A0A7J5ZXP5"/>
<organism evidence="2 3">
    <name type="scientific">Ameiurus melas</name>
    <name type="common">Black bullhead</name>
    <name type="synonym">Silurus melas</name>
    <dbReference type="NCBI Taxonomy" id="219545"/>
    <lineage>
        <taxon>Eukaryota</taxon>
        <taxon>Metazoa</taxon>
        <taxon>Chordata</taxon>
        <taxon>Craniata</taxon>
        <taxon>Vertebrata</taxon>
        <taxon>Euteleostomi</taxon>
        <taxon>Actinopterygii</taxon>
        <taxon>Neopterygii</taxon>
        <taxon>Teleostei</taxon>
        <taxon>Ostariophysi</taxon>
        <taxon>Siluriformes</taxon>
        <taxon>Ictaluridae</taxon>
        <taxon>Ameiurus</taxon>
    </lineage>
</organism>
<evidence type="ECO:0000313" key="3">
    <source>
        <dbReference type="Proteomes" id="UP000593565"/>
    </source>
</evidence>
<dbReference type="InterPro" id="IPR016040">
    <property type="entry name" value="NAD(P)-bd_dom"/>
</dbReference>
<keyword evidence="3" id="KW-1185">Reference proteome</keyword>